<evidence type="ECO:0000256" key="6">
    <source>
        <dbReference type="ARBA" id="ARBA00010869"/>
    </source>
</evidence>
<dbReference type="CDD" id="cd01837">
    <property type="entry name" value="SGNH_plant_lipase_like"/>
    <property type="match status" value="1"/>
</dbReference>
<evidence type="ECO:0000256" key="7">
    <source>
        <dbReference type="ARBA" id="ARBA00022528"/>
    </source>
</evidence>
<evidence type="ECO:0000256" key="3">
    <source>
        <dbReference type="ARBA" id="ARBA00004229"/>
    </source>
</evidence>
<dbReference type="InterPro" id="IPR001087">
    <property type="entry name" value="GDSL"/>
</dbReference>
<dbReference type="UniPathway" id="UPA00047">
    <property type="reaction ID" value="UER00054"/>
</dbReference>
<keyword evidence="13" id="KW-0809">Transit peptide</keyword>
<protein>
    <recommendedName>
        <fullName evidence="16">Threonine dehydratase</fullName>
        <ecNumber evidence="16">4.3.1.19</ecNumber>
    </recommendedName>
    <alternativeName>
        <fullName evidence="16">Threonine deaminase</fullName>
    </alternativeName>
</protein>
<dbReference type="InterPro" id="IPR036052">
    <property type="entry name" value="TrpB-like_PALP_sf"/>
</dbReference>
<keyword evidence="8 16" id="KW-0028">Amino-acid biosynthesis</keyword>
<dbReference type="SUPFAM" id="SSF53686">
    <property type="entry name" value="Tryptophan synthase beta subunit-like PLP-dependent enzymes"/>
    <property type="match status" value="1"/>
</dbReference>
<dbReference type="GO" id="GO:0006565">
    <property type="term" value="P:L-serine catabolic process"/>
    <property type="evidence" value="ECO:0007669"/>
    <property type="project" value="TreeGrafter"/>
</dbReference>
<keyword evidence="15 16" id="KW-0100">Branched-chain amino acid biosynthesis</keyword>
<evidence type="ECO:0000256" key="2">
    <source>
        <dbReference type="ARBA" id="ARBA00001933"/>
    </source>
</evidence>
<dbReference type="PANTHER" id="PTHR48078:SF11">
    <property type="entry name" value="THREONINE DEHYDRATASE, MITOCHONDRIAL"/>
    <property type="match status" value="1"/>
</dbReference>
<evidence type="ECO:0000259" key="17">
    <source>
        <dbReference type="PROSITE" id="PS51672"/>
    </source>
</evidence>
<dbReference type="Pfam" id="PF00291">
    <property type="entry name" value="PALP"/>
    <property type="match status" value="1"/>
</dbReference>
<evidence type="ECO:0000256" key="8">
    <source>
        <dbReference type="ARBA" id="ARBA00022605"/>
    </source>
</evidence>
<keyword evidence="9 16" id="KW-0412">Isoleucine biosynthesis</keyword>
<dbReference type="Gene3D" id="3.40.50.1100">
    <property type="match status" value="2"/>
</dbReference>
<dbReference type="Pfam" id="PF00585">
    <property type="entry name" value="Thr_dehydrat_C"/>
    <property type="match status" value="2"/>
</dbReference>
<comment type="catalytic activity">
    <reaction evidence="1 16">
        <text>L-threonine = 2-oxobutanoate + NH4(+)</text>
        <dbReference type="Rhea" id="RHEA:22108"/>
        <dbReference type="ChEBI" id="CHEBI:16763"/>
        <dbReference type="ChEBI" id="CHEBI:28938"/>
        <dbReference type="ChEBI" id="CHEBI:57926"/>
        <dbReference type="EC" id="4.3.1.19"/>
    </reaction>
</comment>
<comment type="similarity">
    <text evidence="6 16">Belongs to the serine/threonine dehydratase family.</text>
</comment>
<comment type="similarity">
    <text evidence="5">Belongs to the 'GDSL' lipolytic enzyme family.</text>
</comment>
<comment type="subcellular location">
    <subcellularLocation>
        <location evidence="3">Plastid</location>
        <location evidence="3">Chloroplast</location>
    </subcellularLocation>
</comment>
<evidence type="ECO:0000256" key="9">
    <source>
        <dbReference type="ARBA" id="ARBA00022624"/>
    </source>
</evidence>
<dbReference type="InterPro" id="IPR045865">
    <property type="entry name" value="ACT-like_dom_sf"/>
</dbReference>
<evidence type="ECO:0000256" key="15">
    <source>
        <dbReference type="ARBA" id="ARBA00023304"/>
    </source>
</evidence>
<dbReference type="CDD" id="cd01562">
    <property type="entry name" value="Thr-dehyd"/>
    <property type="match status" value="1"/>
</dbReference>
<reference evidence="18 19" key="1">
    <citation type="journal article" date="2019" name="G3 (Bethesda)">
        <title>Sequencing of a Wild Apple (Malus baccata) Genome Unravels the Differences Between Cultivated and Wild Apple Species Regarding Disease Resistance and Cold Tolerance.</title>
        <authorList>
            <person name="Chen X."/>
        </authorList>
    </citation>
    <scope>NUCLEOTIDE SEQUENCE [LARGE SCALE GENOMIC DNA]</scope>
    <source>
        <strain evidence="19">cv. Shandingzi</strain>
        <tissue evidence="18">Leaves</tissue>
    </source>
</reference>
<dbReference type="FunFam" id="3.40.50.1110:FF:000003">
    <property type="entry name" value="GDSL esterase/lipase APG"/>
    <property type="match status" value="1"/>
</dbReference>
<comment type="pathway">
    <text evidence="4 16">Amino-acid biosynthesis; L-isoleucine biosynthesis; 2-oxobutanoate from L-threonine: step 1/1.</text>
</comment>
<evidence type="ECO:0000256" key="4">
    <source>
        <dbReference type="ARBA" id="ARBA00004810"/>
    </source>
</evidence>
<dbReference type="InterPro" id="IPR008265">
    <property type="entry name" value="Lipase_GDSL_AS"/>
</dbReference>
<proteinExistence type="inferred from homology"/>
<dbReference type="Gene3D" id="3.40.50.1110">
    <property type="entry name" value="SGNH hydrolase"/>
    <property type="match status" value="1"/>
</dbReference>
<dbReference type="EC" id="4.3.1.19" evidence="16"/>
<dbReference type="PROSITE" id="PS01098">
    <property type="entry name" value="LIPASE_GDSL_SER"/>
    <property type="match status" value="1"/>
</dbReference>
<evidence type="ECO:0000256" key="12">
    <source>
        <dbReference type="ARBA" id="ARBA00022898"/>
    </source>
</evidence>
<dbReference type="NCBIfam" id="TIGR01124">
    <property type="entry name" value="ilvA_2Cterm"/>
    <property type="match status" value="1"/>
</dbReference>
<dbReference type="Proteomes" id="UP000315295">
    <property type="component" value="Unassembled WGS sequence"/>
</dbReference>
<dbReference type="GO" id="GO:0009507">
    <property type="term" value="C:chloroplast"/>
    <property type="evidence" value="ECO:0007669"/>
    <property type="project" value="UniProtKB-SubCell"/>
</dbReference>
<dbReference type="NCBIfam" id="NF006674">
    <property type="entry name" value="PRK09224.1"/>
    <property type="match status" value="1"/>
</dbReference>
<keyword evidence="10" id="KW-0934">Plastid</keyword>
<dbReference type="GO" id="GO:0009097">
    <property type="term" value="P:isoleucine biosynthetic process"/>
    <property type="evidence" value="ECO:0007669"/>
    <property type="project" value="UniProtKB-UniRule"/>
</dbReference>
<sequence>METLCSLTPSPSSPLFRTNVRQHSSSSTSFPHLIINQSPCITTAILTNPAAEVISIKPSKLPLGPFKTTPQELKIVAPEILQYESGFLGAVPDKLVEGEGSSDDIHDAMSYLTKILTSKAYDVAIESPLDYASKLSEKLHVNIWLKREDLQPIFSFKIRGAYNMMAKLSTKQLAMGVICSSAGNHAQGVALSAQKLGCTALIWKTVEKLGGQVVLVGDSYDEAQAYAQQRAKDEGLIFVHPFDHPDVIAGQGTIGMEILRQIQGPLHAIFVPVGGGGLIAGIASYVKRVRPEVKIIGVEVSDANAMALSIHHGQRIMLEKVGGFADGIAVKKVGEETFRLCRELIDGVVLVSRDAVCASIKDMFEEKRSILEPAGAVAIAGAEAYCKYYGLKGENVVAISSGANMNFDRLRLVSQLADVGRRREVFLATFVPEKRGSFKQFCELVGPMNILEINYRYDDKKESGLILVGFQTVLELEEMLDRMKSAQLLTINLTNKELDKDHMQFLVGGRSSSIKNEILCQFSIPARPGALLKFLDAFSPLWNISLFHYSGQGESGADALVGLHVASSEINKFKALADALGVAVCGSYLEFNNVGGFWFIHYRANGQPLVPAMFIFGDSVVDAGNNNNLYTVIKANFPPYGRDFVNHKPTGRFCNGKLASDFTAENLGFTSYPPAYLSKEANGKNLLIGANFGSAGSGYYEYTAKLYDVISLNQQLKYYKEYQNKVVGIAARNKANFTSIISDAVYLVGAGSSDFLQNYYIDPLLYKVYTPNQFSDILMQAYATFIQDLYALGARRIGVTTLPPLGCLPAAITIFGSHSNECVDKVNNDAISFNNKLNATSQSLQNDLSGLKLVILDIYQPLYDLVTKPAENGFAEARRACCGTGLVETAILCNAESVGTCANASEYVFWDGFHPSEAANQILANDLLSSGISLIS</sequence>
<dbReference type="AlphaFoldDB" id="A0A540NQJ6"/>
<dbReference type="InterPro" id="IPR036514">
    <property type="entry name" value="SGNH_hydro_sf"/>
</dbReference>
<evidence type="ECO:0000256" key="13">
    <source>
        <dbReference type="ARBA" id="ARBA00022946"/>
    </source>
</evidence>
<dbReference type="Pfam" id="PF00657">
    <property type="entry name" value="Lipase_GDSL"/>
    <property type="match status" value="1"/>
</dbReference>
<accession>A0A540NQJ6</accession>
<dbReference type="GO" id="GO:0003941">
    <property type="term" value="F:L-serine ammonia-lyase activity"/>
    <property type="evidence" value="ECO:0007669"/>
    <property type="project" value="TreeGrafter"/>
</dbReference>
<evidence type="ECO:0000256" key="14">
    <source>
        <dbReference type="ARBA" id="ARBA00023239"/>
    </source>
</evidence>
<evidence type="ECO:0000256" key="16">
    <source>
        <dbReference type="RuleBase" id="RU362012"/>
    </source>
</evidence>
<dbReference type="InterPro" id="IPR050147">
    <property type="entry name" value="Ser/Thr_Dehydratase"/>
</dbReference>
<dbReference type="InterPro" id="IPR035669">
    <property type="entry name" value="SGNH_plant_lipase-like"/>
</dbReference>
<dbReference type="SUPFAM" id="SSF55021">
    <property type="entry name" value="ACT-like"/>
    <property type="match status" value="2"/>
</dbReference>
<dbReference type="InterPro" id="IPR001926">
    <property type="entry name" value="TrpB-like_PALP"/>
</dbReference>
<comment type="caution">
    <text evidence="18">The sequence shown here is derived from an EMBL/GenBank/DDBJ whole genome shotgun (WGS) entry which is preliminary data.</text>
</comment>
<dbReference type="PANTHER" id="PTHR48078">
    <property type="entry name" value="THREONINE DEHYDRATASE, MITOCHONDRIAL-RELATED"/>
    <property type="match status" value="1"/>
</dbReference>
<dbReference type="InterPro" id="IPR005787">
    <property type="entry name" value="Thr_deHydtase_biosynth"/>
</dbReference>
<evidence type="ECO:0000256" key="1">
    <source>
        <dbReference type="ARBA" id="ARBA00001274"/>
    </source>
</evidence>
<evidence type="ECO:0000256" key="11">
    <source>
        <dbReference type="ARBA" id="ARBA00022737"/>
    </source>
</evidence>
<dbReference type="GO" id="GO:0006629">
    <property type="term" value="P:lipid metabolic process"/>
    <property type="evidence" value="ECO:0007669"/>
    <property type="project" value="InterPro"/>
</dbReference>
<dbReference type="GO" id="GO:0006567">
    <property type="term" value="P:L-threonine catabolic process"/>
    <property type="evidence" value="ECO:0007669"/>
    <property type="project" value="TreeGrafter"/>
</dbReference>
<dbReference type="GO" id="GO:0004794">
    <property type="term" value="F:threonine deaminase activity"/>
    <property type="evidence" value="ECO:0007669"/>
    <property type="project" value="UniProtKB-UniRule"/>
</dbReference>
<evidence type="ECO:0000256" key="5">
    <source>
        <dbReference type="ARBA" id="ARBA00008668"/>
    </source>
</evidence>
<dbReference type="GO" id="GO:0016298">
    <property type="term" value="F:lipase activity"/>
    <property type="evidence" value="ECO:0007669"/>
    <property type="project" value="InterPro"/>
</dbReference>
<keyword evidence="7" id="KW-0150">Chloroplast</keyword>
<keyword evidence="12 16" id="KW-0663">Pyridoxal phosphate</keyword>
<evidence type="ECO:0000256" key="10">
    <source>
        <dbReference type="ARBA" id="ARBA00022640"/>
    </source>
</evidence>
<dbReference type="PROSITE" id="PS51672">
    <property type="entry name" value="ACT_LIKE"/>
    <property type="match status" value="1"/>
</dbReference>
<gene>
    <name evidence="18" type="ORF">C1H46_001098</name>
</gene>
<evidence type="ECO:0000313" key="19">
    <source>
        <dbReference type="Proteomes" id="UP000315295"/>
    </source>
</evidence>
<dbReference type="InterPro" id="IPR001721">
    <property type="entry name" value="TD_ACT-like"/>
</dbReference>
<dbReference type="FunFam" id="3.40.1020.10:FF:000003">
    <property type="entry name" value="Threonine dehydratase"/>
    <property type="match status" value="1"/>
</dbReference>
<keyword evidence="14 16" id="KW-0456">Lyase</keyword>
<comment type="cofactor">
    <cofactor evidence="2 16">
        <name>pyridoxal 5'-phosphate</name>
        <dbReference type="ChEBI" id="CHEBI:597326"/>
    </cofactor>
</comment>
<dbReference type="STRING" id="106549.A0A540NQJ6"/>
<evidence type="ECO:0000313" key="18">
    <source>
        <dbReference type="EMBL" id="TQE13291.1"/>
    </source>
</evidence>
<organism evidence="18 19">
    <name type="scientific">Malus baccata</name>
    <name type="common">Siberian crab apple</name>
    <name type="synonym">Pyrus baccata</name>
    <dbReference type="NCBI Taxonomy" id="106549"/>
    <lineage>
        <taxon>Eukaryota</taxon>
        <taxon>Viridiplantae</taxon>
        <taxon>Streptophyta</taxon>
        <taxon>Embryophyta</taxon>
        <taxon>Tracheophyta</taxon>
        <taxon>Spermatophyta</taxon>
        <taxon>Magnoliopsida</taxon>
        <taxon>eudicotyledons</taxon>
        <taxon>Gunneridae</taxon>
        <taxon>Pentapetalae</taxon>
        <taxon>rosids</taxon>
        <taxon>fabids</taxon>
        <taxon>Rosales</taxon>
        <taxon>Rosaceae</taxon>
        <taxon>Amygdaloideae</taxon>
        <taxon>Maleae</taxon>
        <taxon>Malus</taxon>
    </lineage>
</organism>
<dbReference type="InterPro" id="IPR038110">
    <property type="entry name" value="TD_ACT-like_sf"/>
</dbReference>
<keyword evidence="11" id="KW-0677">Repeat</keyword>
<dbReference type="SUPFAM" id="SSF52266">
    <property type="entry name" value="SGNH hydrolase"/>
    <property type="match status" value="1"/>
</dbReference>
<dbReference type="FunFam" id="3.40.50.1100:FF:000008">
    <property type="entry name" value="L-threonine dehydratase"/>
    <property type="match status" value="1"/>
</dbReference>
<dbReference type="Gene3D" id="3.40.1020.10">
    <property type="entry name" value="Biosynthetic Threonine Deaminase, Domain 3"/>
    <property type="match status" value="1"/>
</dbReference>
<dbReference type="EMBL" id="VIEB01000012">
    <property type="protein sequence ID" value="TQE13291.1"/>
    <property type="molecule type" value="Genomic_DNA"/>
</dbReference>
<keyword evidence="19" id="KW-1185">Reference proteome</keyword>
<name>A0A540NQJ6_MALBA</name>
<feature type="domain" description="ACT-like" evidence="17">
    <location>
        <begin position="425"/>
        <end position="495"/>
    </location>
</feature>